<accession>A0A385YTG9</accession>
<proteinExistence type="predicted"/>
<dbReference type="EMBL" id="CP032418">
    <property type="protein sequence ID" value="AYC29811.1"/>
    <property type="molecule type" value="Genomic_DNA"/>
</dbReference>
<sequence length="88" mass="10107">MKFVLLYILVTSAVGFVMMGMDKRKARKNQYRTSEKTLWIVAIIGGAIGSFLGMNYFRHKTKHASFKWGLPFLAIVQIVIFGYILFNL</sequence>
<evidence type="ECO:0000256" key="1">
    <source>
        <dbReference type="SAM" id="Phobius"/>
    </source>
</evidence>
<evidence type="ECO:0000313" key="3">
    <source>
        <dbReference type="Proteomes" id="UP000265725"/>
    </source>
</evidence>
<keyword evidence="1" id="KW-0472">Membrane</keyword>
<dbReference type="OrthoDB" id="1698854at2"/>
<dbReference type="InterPro" id="IPR010718">
    <property type="entry name" value="DUF1294"/>
</dbReference>
<dbReference type="Pfam" id="PF06961">
    <property type="entry name" value="DUF1294"/>
    <property type="match status" value="1"/>
</dbReference>
<keyword evidence="1" id="KW-1133">Transmembrane helix</keyword>
<dbReference type="InterPro" id="IPR012156">
    <property type="entry name" value="Cold_shock_CspA"/>
</dbReference>
<reference evidence="3" key="1">
    <citation type="submission" date="2018-09" db="EMBL/GenBank/DDBJ databases">
        <authorList>
            <person name="Zhu H."/>
        </authorList>
    </citation>
    <scope>NUCLEOTIDE SEQUENCE [LARGE SCALE GENOMIC DNA]</scope>
    <source>
        <strain evidence="3">K2R23-3</strain>
    </source>
</reference>
<organism evidence="2 3">
    <name type="scientific">Paenisporosarcina cavernae</name>
    <dbReference type="NCBI Taxonomy" id="2320858"/>
    <lineage>
        <taxon>Bacteria</taxon>
        <taxon>Bacillati</taxon>
        <taxon>Bacillota</taxon>
        <taxon>Bacilli</taxon>
        <taxon>Bacillales</taxon>
        <taxon>Caryophanaceae</taxon>
        <taxon>Paenisporosarcina</taxon>
    </lineage>
</organism>
<dbReference type="PIRSF" id="PIRSF002599">
    <property type="entry name" value="Cold_shock_A"/>
    <property type="match status" value="1"/>
</dbReference>
<evidence type="ECO:0000313" key="2">
    <source>
        <dbReference type="EMBL" id="AYC29811.1"/>
    </source>
</evidence>
<feature type="transmembrane region" description="Helical" evidence="1">
    <location>
        <begin position="39"/>
        <end position="57"/>
    </location>
</feature>
<dbReference type="AlphaFoldDB" id="A0A385YTG9"/>
<keyword evidence="1" id="KW-0812">Transmembrane</keyword>
<dbReference type="RefSeq" id="WP_119883549.1">
    <property type="nucleotide sequence ID" value="NZ_CP032418.1"/>
</dbReference>
<dbReference type="KEGG" id="paek:D3873_07845"/>
<protein>
    <submittedName>
        <fullName evidence="2">DUF1294 domain-containing protein</fullName>
    </submittedName>
</protein>
<gene>
    <name evidence="2" type="ORF">D3873_07845</name>
</gene>
<keyword evidence="3" id="KW-1185">Reference proteome</keyword>
<name>A0A385YTG9_9BACL</name>
<dbReference type="GO" id="GO:0003676">
    <property type="term" value="F:nucleic acid binding"/>
    <property type="evidence" value="ECO:0007669"/>
    <property type="project" value="InterPro"/>
</dbReference>
<dbReference type="Proteomes" id="UP000265725">
    <property type="component" value="Chromosome"/>
</dbReference>
<feature type="transmembrane region" description="Helical" evidence="1">
    <location>
        <begin position="69"/>
        <end position="86"/>
    </location>
</feature>